<dbReference type="GO" id="GO:0005886">
    <property type="term" value="C:plasma membrane"/>
    <property type="evidence" value="ECO:0007669"/>
    <property type="project" value="UniProtKB-SubCell"/>
</dbReference>
<dbReference type="GO" id="GO:0016301">
    <property type="term" value="F:kinase activity"/>
    <property type="evidence" value="ECO:0007669"/>
    <property type="project" value="UniProtKB-KW"/>
</dbReference>
<gene>
    <name evidence="9" type="ORF">G6534_09385</name>
</gene>
<proteinExistence type="predicted"/>
<reference evidence="9 10" key="1">
    <citation type="submission" date="2020-02" db="EMBL/GenBank/DDBJ databases">
        <title>Complete Genome Sequence of Lactobacillus sp. NFFJ11 Isolated from animal feed.</title>
        <authorList>
            <person name="Jung J.Y."/>
        </authorList>
    </citation>
    <scope>NUCLEOTIDE SEQUENCE [LARGE SCALE GENOMIC DNA]</scope>
    <source>
        <strain evidence="9 10">NFFJ11</strain>
    </source>
</reference>
<comment type="subcellular location">
    <subcellularLocation>
        <location evidence="2">Cell membrane</location>
        <topology evidence="2">Multi-pass membrane protein</topology>
    </subcellularLocation>
    <subcellularLocation>
        <location evidence="1">Cytoplasm</location>
    </subcellularLocation>
</comment>
<keyword evidence="5" id="KW-0808">Transferase</keyword>
<evidence type="ECO:0000313" key="9">
    <source>
        <dbReference type="EMBL" id="QMT84820.1"/>
    </source>
</evidence>
<keyword evidence="6" id="KW-0598">Phosphotransferase system</keyword>
<organism evidence="9 10">
    <name type="scientific">Companilactobacillus pabuli</name>
    <dbReference type="NCBI Taxonomy" id="2714036"/>
    <lineage>
        <taxon>Bacteria</taxon>
        <taxon>Bacillati</taxon>
        <taxon>Bacillota</taxon>
        <taxon>Bacilli</taxon>
        <taxon>Lactobacillales</taxon>
        <taxon>Lactobacillaceae</taxon>
        <taxon>Companilactobacillus</taxon>
    </lineage>
</organism>
<keyword evidence="4 9" id="KW-0762">Sugar transport</keyword>
<dbReference type="PANTHER" id="PTHR45008:SF1">
    <property type="entry name" value="PTS SYSTEM GLUCOSE-SPECIFIC EIIA COMPONENT"/>
    <property type="match status" value="1"/>
</dbReference>
<keyword evidence="3" id="KW-0813">Transport</keyword>
<dbReference type="AlphaFoldDB" id="A0A7L7KYG6"/>
<dbReference type="NCBIfam" id="TIGR00830">
    <property type="entry name" value="PTBA"/>
    <property type="match status" value="1"/>
</dbReference>
<dbReference type="PROSITE" id="PS51093">
    <property type="entry name" value="PTS_EIIA_TYPE_1"/>
    <property type="match status" value="1"/>
</dbReference>
<dbReference type="Proteomes" id="UP000514410">
    <property type="component" value="Chromosome"/>
</dbReference>
<evidence type="ECO:0000256" key="6">
    <source>
        <dbReference type="ARBA" id="ARBA00022683"/>
    </source>
</evidence>
<dbReference type="GO" id="GO:0009401">
    <property type="term" value="P:phosphoenolpyruvate-dependent sugar phosphotransferase system"/>
    <property type="evidence" value="ECO:0007669"/>
    <property type="project" value="UniProtKB-KW"/>
</dbReference>
<dbReference type="InterPro" id="IPR001127">
    <property type="entry name" value="PTS_EIIA_1_perm"/>
</dbReference>
<protein>
    <submittedName>
        <fullName evidence="9">PTS glucose transporter subunit IIA</fullName>
    </submittedName>
</protein>
<dbReference type="Pfam" id="PF00358">
    <property type="entry name" value="PTS_EIIA_1"/>
    <property type="match status" value="1"/>
</dbReference>
<sequence>MFNIFKKKKQNQLMAPIDGTLIKIEDVSDEVFSTKVMGDGFAVKPNSDTVVSPIAGEITNIFPTKHAISITSNNGLEILLHLGIDTVELNGEPFDVLVQQGQKVSAGDELVKMDRNMIKEKGKDDMVILVVPNNNDISFDPDISSRDVNTGELVTEF</sequence>
<evidence type="ECO:0000256" key="4">
    <source>
        <dbReference type="ARBA" id="ARBA00022597"/>
    </source>
</evidence>
<keyword evidence="10" id="KW-1185">Reference proteome</keyword>
<dbReference type="FunFam" id="2.70.70.10:FF:000001">
    <property type="entry name" value="PTS system glucose-specific IIA component"/>
    <property type="match status" value="1"/>
</dbReference>
<evidence type="ECO:0000256" key="2">
    <source>
        <dbReference type="ARBA" id="ARBA00004651"/>
    </source>
</evidence>
<name>A0A7L7KYG6_9LACO</name>
<dbReference type="Gene3D" id="2.70.70.10">
    <property type="entry name" value="Glucose Permease (Domain IIA)"/>
    <property type="match status" value="1"/>
</dbReference>
<evidence type="ECO:0000313" key="10">
    <source>
        <dbReference type="Proteomes" id="UP000514410"/>
    </source>
</evidence>
<accession>A0A7L7KYG6</accession>
<dbReference type="PROSITE" id="PS00371">
    <property type="entry name" value="PTS_EIIA_TYPE_1_HIS"/>
    <property type="match status" value="1"/>
</dbReference>
<evidence type="ECO:0000256" key="1">
    <source>
        <dbReference type="ARBA" id="ARBA00004496"/>
    </source>
</evidence>
<dbReference type="InterPro" id="IPR011055">
    <property type="entry name" value="Dup_hybrid_motif"/>
</dbReference>
<evidence type="ECO:0000256" key="3">
    <source>
        <dbReference type="ARBA" id="ARBA00022448"/>
    </source>
</evidence>
<dbReference type="KEGG" id="cpab:G6534_09385"/>
<dbReference type="InterPro" id="IPR050890">
    <property type="entry name" value="PTS_EIIA_component"/>
</dbReference>
<dbReference type="SUPFAM" id="SSF51261">
    <property type="entry name" value="Duplicated hybrid motif"/>
    <property type="match status" value="1"/>
</dbReference>
<dbReference type="PANTHER" id="PTHR45008">
    <property type="entry name" value="PTS SYSTEM GLUCOSE-SPECIFIC EIIA COMPONENT"/>
    <property type="match status" value="1"/>
</dbReference>
<keyword evidence="7" id="KW-0418">Kinase</keyword>
<feature type="domain" description="PTS EIIA type-1" evidence="8">
    <location>
        <begin position="29"/>
        <end position="133"/>
    </location>
</feature>
<dbReference type="RefSeq" id="WP_059075044.1">
    <property type="nucleotide sequence ID" value="NZ_CP049366.1"/>
</dbReference>
<dbReference type="GO" id="GO:0005737">
    <property type="term" value="C:cytoplasm"/>
    <property type="evidence" value="ECO:0007669"/>
    <property type="project" value="UniProtKB-SubCell"/>
</dbReference>
<evidence type="ECO:0000259" key="8">
    <source>
        <dbReference type="PROSITE" id="PS51093"/>
    </source>
</evidence>
<evidence type="ECO:0000256" key="5">
    <source>
        <dbReference type="ARBA" id="ARBA00022679"/>
    </source>
</evidence>
<dbReference type="EMBL" id="CP049366">
    <property type="protein sequence ID" value="QMT84820.1"/>
    <property type="molecule type" value="Genomic_DNA"/>
</dbReference>
<evidence type="ECO:0000256" key="7">
    <source>
        <dbReference type="ARBA" id="ARBA00022777"/>
    </source>
</evidence>